<dbReference type="InterPro" id="IPR021109">
    <property type="entry name" value="Peptidase_aspartic_dom_sf"/>
</dbReference>
<dbReference type="Proteomes" id="UP000694853">
    <property type="component" value="Unplaced"/>
</dbReference>
<evidence type="ECO:0000256" key="1">
    <source>
        <dbReference type="ARBA" id="ARBA00022670"/>
    </source>
</evidence>
<dbReference type="Pfam" id="PF03732">
    <property type="entry name" value="Retrotrans_gag"/>
    <property type="match status" value="1"/>
</dbReference>
<gene>
    <name evidence="10" type="primary">LOC113853608</name>
</gene>
<evidence type="ECO:0000313" key="10">
    <source>
        <dbReference type="RefSeq" id="XP_027339860.1"/>
    </source>
</evidence>
<dbReference type="GO" id="GO:0006508">
    <property type="term" value="P:proteolysis"/>
    <property type="evidence" value="ECO:0007669"/>
    <property type="project" value="UniProtKB-KW"/>
</dbReference>
<keyword evidence="6" id="KW-0378">Hydrolase</keyword>
<feature type="domain" description="Reverse transcriptase" evidence="8">
    <location>
        <begin position="573"/>
        <end position="752"/>
    </location>
</feature>
<dbReference type="CDD" id="cd01647">
    <property type="entry name" value="RT_LTR"/>
    <property type="match status" value="1"/>
</dbReference>
<dbReference type="SUPFAM" id="SSF56672">
    <property type="entry name" value="DNA/RNA polymerases"/>
    <property type="match status" value="1"/>
</dbReference>
<evidence type="ECO:0000256" key="4">
    <source>
        <dbReference type="ARBA" id="ARBA00022722"/>
    </source>
</evidence>
<keyword evidence="9" id="KW-1185">Reference proteome</keyword>
<dbReference type="GeneID" id="113853608"/>
<dbReference type="GO" id="GO:0004519">
    <property type="term" value="F:endonuclease activity"/>
    <property type="evidence" value="ECO:0007669"/>
    <property type="project" value="UniProtKB-KW"/>
</dbReference>
<dbReference type="Gene3D" id="3.10.10.10">
    <property type="entry name" value="HIV Type 1 Reverse Transcriptase, subunit A, domain 1"/>
    <property type="match status" value="1"/>
</dbReference>
<dbReference type="CDD" id="cd00303">
    <property type="entry name" value="retropepsin_like"/>
    <property type="match status" value="1"/>
</dbReference>
<dbReference type="RefSeq" id="XP_027339860.1">
    <property type="nucleotide sequence ID" value="XM_027484059.1"/>
</dbReference>
<keyword evidence="3" id="KW-0548">Nucleotidyltransferase</keyword>
<reference evidence="10" key="2">
    <citation type="submission" date="2025-08" db="UniProtKB">
        <authorList>
            <consortium name="RefSeq"/>
        </authorList>
    </citation>
    <scope>IDENTIFICATION</scope>
    <source>
        <tissue evidence="10">Young leaves</tissue>
    </source>
</reference>
<evidence type="ECO:0000256" key="5">
    <source>
        <dbReference type="ARBA" id="ARBA00022759"/>
    </source>
</evidence>
<keyword evidence="1" id="KW-0645">Protease</keyword>
<keyword evidence="5" id="KW-0255">Endonuclease</keyword>
<dbReference type="PANTHER" id="PTHR24559:SF450">
    <property type="entry name" value="RNA-DIRECTED DNA POLYMERASE HOMOLOG"/>
    <property type="match status" value="1"/>
</dbReference>
<dbReference type="AlphaFoldDB" id="A0A8B8K805"/>
<dbReference type="PROSITE" id="PS50878">
    <property type="entry name" value="RT_POL"/>
    <property type="match status" value="1"/>
</dbReference>
<dbReference type="OrthoDB" id="1738534at2759"/>
<reference evidence="9" key="1">
    <citation type="journal article" date="2019" name="Toxins">
        <title>Detection of Abrin-Like and Prepropulchellin-Like Toxin Genes and Transcripts Using Whole Genome Sequencing and Full-Length Transcript Sequencing of Abrus precatorius.</title>
        <authorList>
            <person name="Hovde B.T."/>
            <person name="Daligault H.E."/>
            <person name="Hanschen E.R."/>
            <person name="Kunde Y.A."/>
            <person name="Johnson M.B."/>
            <person name="Starkenburg S.R."/>
            <person name="Johnson S.L."/>
        </authorList>
    </citation>
    <scope>NUCLEOTIDE SEQUENCE [LARGE SCALE GENOMIC DNA]</scope>
</reference>
<dbReference type="InterPro" id="IPR053134">
    <property type="entry name" value="RNA-dir_DNA_polymerase"/>
</dbReference>
<keyword evidence="4" id="KW-0540">Nuclease</keyword>
<dbReference type="Pfam" id="PF08284">
    <property type="entry name" value="RVP_2"/>
    <property type="match status" value="1"/>
</dbReference>
<dbReference type="Gene3D" id="3.30.70.270">
    <property type="match status" value="2"/>
</dbReference>
<organism evidence="9 10">
    <name type="scientific">Abrus precatorius</name>
    <name type="common">Indian licorice</name>
    <name type="synonym">Glycine abrus</name>
    <dbReference type="NCBI Taxonomy" id="3816"/>
    <lineage>
        <taxon>Eukaryota</taxon>
        <taxon>Viridiplantae</taxon>
        <taxon>Streptophyta</taxon>
        <taxon>Embryophyta</taxon>
        <taxon>Tracheophyta</taxon>
        <taxon>Spermatophyta</taxon>
        <taxon>Magnoliopsida</taxon>
        <taxon>eudicotyledons</taxon>
        <taxon>Gunneridae</taxon>
        <taxon>Pentapetalae</taxon>
        <taxon>rosids</taxon>
        <taxon>fabids</taxon>
        <taxon>Fabales</taxon>
        <taxon>Fabaceae</taxon>
        <taxon>Papilionoideae</taxon>
        <taxon>50 kb inversion clade</taxon>
        <taxon>NPAAA clade</taxon>
        <taxon>indigoferoid/millettioid clade</taxon>
        <taxon>Abreae</taxon>
        <taxon>Abrus</taxon>
    </lineage>
</organism>
<proteinExistence type="predicted"/>
<dbReference type="SUPFAM" id="SSF50630">
    <property type="entry name" value="Acid proteases"/>
    <property type="match status" value="1"/>
</dbReference>
<protein>
    <submittedName>
        <fullName evidence="10">Uncharacterized protein LOC113853608</fullName>
    </submittedName>
</protein>
<dbReference type="Pfam" id="PF00078">
    <property type="entry name" value="RVT_1"/>
    <property type="match status" value="1"/>
</dbReference>
<dbReference type="FunFam" id="3.10.10.10:FF:000007">
    <property type="entry name" value="Retrovirus-related Pol polyprotein from transposon 17.6-like Protein"/>
    <property type="match status" value="1"/>
</dbReference>
<dbReference type="InterPro" id="IPR000477">
    <property type="entry name" value="RT_dom"/>
</dbReference>
<dbReference type="KEGG" id="aprc:113853608"/>
<evidence type="ECO:0000313" key="9">
    <source>
        <dbReference type="Proteomes" id="UP000694853"/>
    </source>
</evidence>
<dbReference type="InterPro" id="IPR005162">
    <property type="entry name" value="Retrotrans_gag_dom"/>
</dbReference>
<accession>A0A8B8K805</accession>
<evidence type="ECO:0000256" key="3">
    <source>
        <dbReference type="ARBA" id="ARBA00022695"/>
    </source>
</evidence>
<evidence type="ECO:0000256" key="6">
    <source>
        <dbReference type="ARBA" id="ARBA00022801"/>
    </source>
</evidence>
<evidence type="ECO:0000256" key="7">
    <source>
        <dbReference type="ARBA" id="ARBA00022918"/>
    </source>
</evidence>
<keyword evidence="7" id="KW-0695">RNA-directed DNA polymerase</keyword>
<evidence type="ECO:0000256" key="2">
    <source>
        <dbReference type="ARBA" id="ARBA00022679"/>
    </source>
</evidence>
<dbReference type="InterPro" id="IPR043502">
    <property type="entry name" value="DNA/RNA_pol_sf"/>
</dbReference>
<dbReference type="GO" id="GO:0008233">
    <property type="term" value="F:peptidase activity"/>
    <property type="evidence" value="ECO:0007669"/>
    <property type="project" value="UniProtKB-KW"/>
</dbReference>
<keyword evidence="2" id="KW-0808">Transferase</keyword>
<dbReference type="InterPro" id="IPR043128">
    <property type="entry name" value="Rev_trsase/Diguanyl_cyclase"/>
</dbReference>
<dbReference type="PANTHER" id="PTHR24559">
    <property type="entry name" value="TRANSPOSON TY3-I GAG-POL POLYPROTEIN"/>
    <property type="match status" value="1"/>
</dbReference>
<sequence>MADNTRSVREDFESFKASMETRFLDMGTSLEARFMDIGASLKHSLEEMFRNCDTHAFSSNGNQSRPYSCHTRLARLDFPRFNGDGVKQWLIQCETFFSVDGTPEDYKVRLAVVHFEGKALQWHSAYVKNVGLPNLPSWDEYTKILIARFGEVCEDPMAELMRLRQKNSVQDYHEAFDRLVSQVELSEANQLSCFLGGLKQDVQMMVRMFQPTSVMKAFSLAKMYESANNTHYQPKLFPKQNTPPLLPNPPKSLELNRPKLQASRSLTLAYMNERRAKGLCYFCDEPFTPAHSLTHKKLQIHVLELDEVTDSDEETPTSTDIEEPLISVTALIGVTNFRTMRVTGLFKKRPLHILIDSGSTHNFLDVHLAKKLGCRIVNMDPLSVTVADGARVQINSMVKKFTWMLHNTSFKSDMLLLPLGCCDMVLGIEWLITLGDIIWNFEMLTMEFVVHGRRLVLRGTTGTGIKTIRQQRLHKSLSTGVQVSLLQVCETGEGALLQSLSPHADSITVPASIEKLLLDFQDVFQEPTTLPPKRAEHDHKIPLVQGTNPVNRRPYRYAKQQKDIIDGIILEYLKSGIIQNSSSSYSSPVVLVGKKDGGWRLCIDYRELNKGTIKNRFPIPLVDDLLDELHGSKIFSKIDLRSGYNQVRMAEEDVHKTAFKTHSGHYEYLVMPFGLTNAPATFQGLMNAVFQEFLRKFVLILFDDILVYSTCLEDHLNHLYQVLSTIRNHSLFAKKSKCYFGVGRVEYLGHFITAEGVATDPAKIIAVQQWALPRSVKQLRGFLGLAGYYRRFVNRYSTIARPLHDMLKKDGFSWTEEAKCAF</sequence>
<dbReference type="Gene3D" id="2.40.70.10">
    <property type="entry name" value="Acid Proteases"/>
    <property type="match status" value="1"/>
</dbReference>
<name>A0A8B8K805_ABRPR</name>
<dbReference type="GO" id="GO:0003964">
    <property type="term" value="F:RNA-directed DNA polymerase activity"/>
    <property type="evidence" value="ECO:0007669"/>
    <property type="project" value="UniProtKB-KW"/>
</dbReference>
<evidence type="ECO:0000259" key="8">
    <source>
        <dbReference type="PROSITE" id="PS50878"/>
    </source>
</evidence>